<name>A0A2W2AQS9_9HYPH</name>
<accession>A0A2W2AQS9</accession>
<dbReference type="EMBL" id="QKVK01000007">
    <property type="protein sequence ID" value="PZF75982.1"/>
    <property type="molecule type" value="Genomic_DNA"/>
</dbReference>
<evidence type="ECO:0000256" key="5">
    <source>
        <dbReference type="ARBA" id="ARBA00022691"/>
    </source>
</evidence>
<evidence type="ECO:0000313" key="9">
    <source>
        <dbReference type="Proteomes" id="UP000248795"/>
    </source>
</evidence>
<dbReference type="GO" id="GO:0016279">
    <property type="term" value="F:protein-lysine N-methyltransferase activity"/>
    <property type="evidence" value="ECO:0007669"/>
    <property type="project" value="RHEA"/>
</dbReference>
<feature type="region of interest" description="Disordered" evidence="7">
    <location>
        <begin position="346"/>
        <end position="374"/>
    </location>
</feature>
<dbReference type="InterPro" id="IPR050078">
    <property type="entry name" value="Ribosomal_L11_MeTrfase_PrmA"/>
</dbReference>
<evidence type="ECO:0000256" key="6">
    <source>
        <dbReference type="HAMAP-Rule" id="MF_00735"/>
    </source>
</evidence>
<dbReference type="Gene3D" id="3.40.50.150">
    <property type="entry name" value="Vaccinia Virus protein VP39"/>
    <property type="match status" value="1"/>
</dbReference>
<comment type="function">
    <text evidence="6">Methylates ribosomal protein L11.</text>
</comment>
<comment type="caution">
    <text evidence="8">The sequence shown here is derived from an EMBL/GenBank/DDBJ whole genome shotgun (WGS) entry which is preliminary data.</text>
</comment>
<reference evidence="9" key="1">
    <citation type="submission" date="2018-06" db="EMBL/GenBank/DDBJ databases">
        <title>Aestuariibacter litoralis strain KCTC 52945T.</title>
        <authorList>
            <person name="Li X."/>
            <person name="Salam N."/>
            <person name="Li J.-L."/>
            <person name="Chen Y.-M."/>
            <person name="Yang Z.-W."/>
            <person name="Zhang L.-Y."/>
            <person name="Han M.-X."/>
            <person name="Xiao M."/>
            <person name="Li W.-J."/>
        </authorList>
    </citation>
    <scope>NUCLEOTIDE SEQUENCE [LARGE SCALE GENOMIC DNA]</scope>
    <source>
        <strain evidence="9">KCTC 52945</strain>
    </source>
</reference>
<evidence type="ECO:0000313" key="8">
    <source>
        <dbReference type="EMBL" id="PZF75982.1"/>
    </source>
</evidence>
<feature type="binding site" evidence="6">
    <location>
        <position position="235"/>
    </location>
    <ligand>
        <name>S-adenosyl-L-methionine</name>
        <dbReference type="ChEBI" id="CHEBI:59789"/>
    </ligand>
</feature>
<evidence type="ECO:0000256" key="3">
    <source>
        <dbReference type="ARBA" id="ARBA00022603"/>
    </source>
</evidence>
<dbReference type="EC" id="2.1.1.-" evidence="6"/>
<dbReference type="HAMAP" id="MF_00735">
    <property type="entry name" value="Methyltr_PrmA"/>
    <property type="match status" value="1"/>
</dbReference>
<feature type="binding site" evidence="6">
    <location>
        <position position="213"/>
    </location>
    <ligand>
        <name>S-adenosyl-L-methionine</name>
        <dbReference type="ChEBI" id="CHEBI:59789"/>
    </ligand>
</feature>
<dbReference type="NCBIfam" id="NF001784">
    <property type="entry name" value="PRK00517.2-1"/>
    <property type="match status" value="1"/>
</dbReference>
<keyword evidence="2 6" id="KW-0963">Cytoplasm</keyword>
<comment type="subcellular location">
    <subcellularLocation>
        <location evidence="6">Cytoplasm</location>
    </subcellularLocation>
</comment>
<feature type="binding site" evidence="6">
    <location>
        <position position="190"/>
    </location>
    <ligand>
        <name>S-adenosyl-L-methionine</name>
        <dbReference type="ChEBI" id="CHEBI:59789"/>
    </ligand>
</feature>
<organism evidence="8 9">
    <name type="scientific">Aestuariivirga litoralis</name>
    <dbReference type="NCBI Taxonomy" id="2650924"/>
    <lineage>
        <taxon>Bacteria</taxon>
        <taxon>Pseudomonadati</taxon>
        <taxon>Pseudomonadota</taxon>
        <taxon>Alphaproteobacteria</taxon>
        <taxon>Hyphomicrobiales</taxon>
        <taxon>Aestuariivirgaceae</taxon>
        <taxon>Aestuariivirga</taxon>
    </lineage>
</organism>
<sequence>MTRSLPTPRPRAGRKTGASRSRSFRSLRRMAGTRPAMMNVSPSCAGLTRASFWALTASMTEARFTLTIPALSHDGANALASALEESFRIDPMAITINETDEAKALWEVVLYFESEEEAENARNLGELKHGLIAPMPQQDWVRQSLEGLAPVTAGRFFLHGSHDRERRRPGGISLEIDAGTAFGTGHHGTTEGCLIALDRILKRRLPENILDVGCGTGVLAIAAAKATGRPALASDIDPEAVRVTIANAALNGVKPLIGSFVAAGLSHPRIAGNGPYDLIFANILARPLVALSTGLARALMPGGDLILSGLTLEQMRWIEATYESRGLALAGRITRGNWATLVFTRPKKRKRPGGRTPGRSAVAGSRGAGWELDC</sequence>
<keyword evidence="8" id="KW-0689">Ribosomal protein</keyword>
<keyword evidence="4 6" id="KW-0808">Transferase</keyword>
<evidence type="ECO:0000256" key="1">
    <source>
        <dbReference type="ARBA" id="ARBA00009741"/>
    </source>
</evidence>
<dbReference type="GO" id="GO:0005840">
    <property type="term" value="C:ribosome"/>
    <property type="evidence" value="ECO:0007669"/>
    <property type="project" value="UniProtKB-KW"/>
</dbReference>
<comment type="similarity">
    <text evidence="1 6">Belongs to the methyltransferase superfamily. PrmA family.</text>
</comment>
<feature type="region of interest" description="Disordered" evidence="7">
    <location>
        <begin position="1"/>
        <end position="26"/>
    </location>
</feature>
<dbReference type="AlphaFoldDB" id="A0A2W2AQS9"/>
<evidence type="ECO:0000256" key="4">
    <source>
        <dbReference type="ARBA" id="ARBA00022679"/>
    </source>
</evidence>
<dbReference type="InterPro" id="IPR004498">
    <property type="entry name" value="Ribosomal_PrmA_MeTrfase"/>
</dbReference>
<dbReference type="InterPro" id="IPR029063">
    <property type="entry name" value="SAM-dependent_MTases_sf"/>
</dbReference>
<dbReference type="CDD" id="cd02440">
    <property type="entry name" value="AdoMet_MTases"/>
    <property type="match status" value="1"/>
</dbReference>
<protein>
    <recommendedName>
        <fullName evidence="6">Ribosomal protein L11 methyltransferase</fullName>
        <shortName evidence="6">L11 Mtase</shortName>
        <ecNumber evidence="6">2.1.1.-</ecNumber>
    </recommendedName>
</protein>
<feature type="compositionally biased region" description="Low complexity" evidence="7">
    <location>
        <begin position="357"/>
        <end position="374"/>
    </location>
</feature>
<gene>
    <name evidence="6" type="primary">prmA</name>
    <name evidence="8" type="ORF">DK847_15130</name>
</gene>
<dbReference type="Proteomes" id="UP000248795">
    <property type="component" value="Unassembled WGS sequence"/>
</dbReference>
<keyword evidence="9" id="KW-1185">Reference proteome</keyword>
<keyword evidence="8" id="KW-0687">Ribonucleoprotein</keyword>
<dbReference type="GO" id="GO:0005737">
    <property type="term" value="C:cytoplasm"/>
    <property type="evidence" value="ECO:0007669"/>
    <property type="project" value="UniProtKB-SubCell"/>
</dbReference>
<dbReference type="PANTHER" id="PTHR43648:SF1">
    <property type="entry name" value="ELECTRON TRANSFER FLAVOPROTEIN BETA SUBUNIT LYSINE METHYLTRANSFERASE"/>
    <property type="match status" value="1"/>
</dbReference>
<comment type="catalytic activity">
    <reaction evidence="6">
        <text>L-lysyl-[protein] + 3 S-adenosyl-L-methionine = N(6),N(6),N(6)-trimethyl-L-lysyl-[protein] + 3 S-adenosyl-L-homocysteine + 3 H(+)</text>
        <dbReference type="Rhea" id="RHEA:54192"/>
        <dbReference type="Rhea" id="RHEA-COMP:9752"/>
        <dbReference type="Rhea" id="RHEA-COMP:13826"/>
        <dbReference type="ChEBI" id="CHEBI:15378"/>
        <dbReference type="ChEBI" id="CHEBI:29969"/>
        <dbReference type="ChEBI" id="CHEBI:57856"/>
        <dbReference type="ChEBI" id="CHEBI:59789"/>
        <dbReference type="ChEBI" id="CHEBI:61961"/>
    </reaction>
</comment>
<dbReference type="GO" id="GO:0032259">
    <property type="term" value="P:methylation"/>
    <property type="evidence" value="ECO:0007669"/>
    <property type="project" value="UniProtKB-KW"/>
</dbReference>
<dbReference type="PANTHER" id="PTHR43648">
    <property type="entry name" value="ELECTRON TRANSFER FLAVOPROTEIN BETA SUBUNIT LYSINE METHYLTRANSFERASE"/>
    <property type="match status" value="1"/>
</dbReference>
<dbReference type="Pfam" id="PF06325">
    <property type="entry name" value="PrmA"/>
    <property type="match status" value="1"/>
</dbReference>
<proteinExistence type="inferred from homology"/>
<keyword evidence="3 6" id="KW-0489">Methyltransferase</keyword>
<evidence type="ECO:0000256" key="2">
    <source>
        <dbReference type="ARBA" id="ARBA00022490"/>
    </source>
</evidence>
<keyword evidence="5 6" id="KW-0949">S-adenosyl-L-methionine</keyword>
<feature type="binding site" evidence="6">
    <location>
        <position position="282"/>
    </location>
    <ligand>
        <name>S-adenosyl-L-methionine</name>
        <dbReference type="ChEBI" id="CHEBI:59789"/>
    </ligand>
</feature>
<evidence type="ECO:0000256" key="7">
    <source>
        <dbReference type="SAM" id="MobiDB-lite"/>
    </source>
</evidence>
<dbReference type="SUPFAM" id="SSF53335">
    <property type="entry name" value="S-adenosyl-L-methionine-dependent methyltransferases"/>
    <property type="match status" value="1"/>
</dbReference>